<protein>
    <submittedName>
        <fullName evidence="3">Methylated-DNA--protein-cysteine methyltransferase</fullName>
        <ecNumber evidence="3">2.1.1.63</ecNumber>
    </submittedName>
</protein>
<keyword evidence="3" id="KW-0808">Transferase</keyword>
<dbReference type="InterPro" id="IPR036217">
    <property type="entry name" value="MethylDNA_cys_MeTrfase_DNAb"/>
</dbReference>
<dbReference type="GO" id="GO:0032259">
    <property type="term" value="P:methylation"/>
    <property type="evidence" value="ECO:0007669"/>
    <property type="project" value="UniProtKB-KW"/>
</dbReference>
<dbReference type="NCBIfam" id="TIGR00589">
    <property type="entry name" value="ogt"/>
    <property type="match status" value="1"/>
</dbReference>
<gene>
    <name evidence="3" type="primary">ogt</name>
    <name evidence="3" type="ORF">L21SP5_01915</name>
</gene>
<dbReference type="OrthoDB" id="9132167at2"/>
<evidence type="ECO:0000313" key="3">
    <source>
        <dbReference type="EMBL" id="ALO15554.1"/>
    </source>
</evidence>
<dbReference type="Gene3D" id="1.10.10.10">
    <property type="entry name" value="Winged helix-like DNA-binding domain superfamily/Winged helix DNA-binding domain"/>
    <property type="match status" value="1"/>
</dbReference>
<proteinExistence type="predicted"/>
<dbReference type="RefSeq" id="WP_057953002.1">
    <property type="nucleotide sequence ID" value="NZ_CP013118.1"/>
</dbReference>
<keyword evidence="3" id="KW-0489">Methyltransferase</keyword>
<dbReference type="PANTHER" id="PTHR42942:SF1">
    <property type="entry name" value="ALKYLTRANSFERASE-LIKE PROTEIN 1"/>
    <property type="match status" value="1"/>
</dbReference>
<dbReference type="EC" id="2.1.1.63" evidence="3"/>
<dbReference type="STRING" id="1307839.L21SP5_01915"/>
<name>A0A0S2HZW1_9BACT</name>
<dbReference type="InterPro" id="IPR036388">
    <property type="entry name" value="WH-like_DNA-bd_sf"/>
</dbReference>
<evidence type="ECO:0000259" key="2">
    <source>
        <dbReference type="Pfam" id="PF01035"/>
    </source>
</evidence>
<evidence type="ECO:0000256" key="1">
    <source>
        <dbReference type="ARBA" id="ARBA00022763"/>
    </source>
</evidence>
<reference evidence="3 4" key="1">
    <citation type="submission" date="2015-11" db="EMBL/GenBank/DDBJ databases">
        <title>Description and complete genome sequence of a novel strain predominating in hypersaline microbial mats and representing a new family of the Bacteriodetes phylum.</title>
        <authorList>
            <person name="Spring S."/>
            <person name="Bunk B."/>
            <person name="Sproer C."/>
            <person name="Klenk H.-P."/>
        </authorList>
    </citation>
    <scope>NUCLEOTIDE SEQUENCE [LARGE SCALE GENOMIC DNA]</scope>
    <source>
        <strain evidence="3 4">L21-Spi-D4</strain>
    </source>
</reference>
<dbReference type="PATRIC" id="fig|1307839.3.peg.2022"/>
<dbReference type="GO" id="GO:0006281">
    <property type="term" value="P:DNA repair"/>
    <property type="evidence" value="ECO:0007669"/>
    <property type="project" value="InterPro"/>
</dbReference>
<dbReference type="InterPro" id="IPR052520">
    <property type="entry name" value="ATL_DNA_repair"/>
</dbReference>
<keyword evidence="4" id="KW-1185">Reference proteome</keyword>
<dbReference type="KEGG" id="blq:L21SP5_01915"/>
<dbReference type="SUPFAM" id="SSF46767">
    <property type="entry name" value="Methylated DNA-protein cysteine methyltransferase, C-terminal domain"/>
    <property type="match status" value="1"/>
</dbReference>
<sequence>MKHFYEKVYEITRQVPAGKVTTYGLIARSIGSPQSARMVGWALNAKKAWLDGIPAHRVVNRKGLLTGSKYFPGNSMAELLENEGIEIDNNQIIDLDKHLWDPSQF</sequence>
<dbReference type="CDD" id="cd06445">
    <property type="entry name" value="ATase"/>
    <property type="match status" value="1"/>
</dbReference>
<dbReference type="InterPro" id="IPR014048">
    <property type="entry name" value="MethylDNA_cys_MeTrfase_DNA-bd"/>
</dbReference>
<keyword evidence="1" id="KW-0227">DNA damage</keyword>
<feature type="domain" description="Methylated-DNA-[protein]-cysteine S-methyltransferase DNA binding" evidence="2">
    <location>
        <begin position="4"/>
        <end position="85"/>
    </location>
</feature>
<dbReference type="Proteomes" id="UP000064893">
    <property type="component" value="Chromosome"/>
</dbReference>
<dbReference type="AlphaFoldDB" id="A0A0S2HZW1"/>
<evidence type="ECO:0000313" key="4">
    <source>
        <dbReference type="Proteomes" id="UP000064893"/>
    </source>
</evidence>
<accession>A0A0S2HZW1</accession>
<dbReference type="PANTHER" id="PTHR42942">
    <property type="entry name" value="6-O-METHYLGUANINE DNA METHYLTRANSFERASE"/>
    <property type="match status" value="1"/>
</dbReference>
<dbReference type="EMBL" id="CP013118">
    <property type="protein sequence ID" value="ALO15554.1"/>
    <property type="molecule type" value="Genomic_DNA"/>
</dbReference>
<dbReference type="Pfam" id="PF01035">
    <property type="entry name" value="DNA_binding_1"/>
    <property type="match status" value="1"/>
</dbReference>
<dbReference type="GO" id="GO:0003908">
    <property type="term" value="F:methylated-DNA-[protein]-cysteine S-methyltransferase activity"/>
    <property type="evidence" value="ECO:0007669"/>
    <property type="project" value="UniProtKB-EC"/>
</dbReference>
<organism evidence="3 4">
    <name type="scientific">Salinivirga cyanobacteriivorans</name>
    <dbReference type="NCBI Taxonomy" id="1307839"/>
    <lineage>
        <taxon>Bacteria</taxon>
        <taxon>Pseudomonadati</taxon>
        <taxon>Bacteroidota</taxon>
        <taxon>Bacteroidia</taxon>
        <taxon>Bacteroidales</taxon>
        <taxon>Salinivirgaceae</taxon>
        <taxon>Salinivirga</taxon>
    </lineage>
</organism>